<name>A0A072TSB3_MEDTR</name>
<dbReference type="EnsemblPlants" id="KEH20359">
    <property type="protein sequence ID" value="KEH20359"/>
    <property type="gene ID" value="MTR_8g073875"/>
</dbReference>
<reference evidence="1 3" key="2">
    <citation type="journal article" date="2014" name="BMC Genomics">
        <title>An improved genome release (version Mt4.0) for the model legume Medicago truncatula.</title>
        <authorList>
            <person name="Tang H."/>
            <person name="Krishnakumar V."/>
            <person name="Bidwell S."/>
            <person name="Rosen B."/>
            <person name="Chan A."/>
            <person name="Zhou S."/>
            <person name="Gentzbittel L."/>
            <person name="Childs K.L."/>
            <person name="Yandell M."/>
            <person name="Gundlach H."/>
            <person name="Mayer K.F."/>
            <person name="Schwartz D.C."/>
            <person name="Town C.D."/>
        </authorList>
    </citation>
    <scope>GENOME REANNOTATION</scope>
    <source>
        <strain evidence="1">A17</strain>
        <strain evidence="2 3">cv. Jemalong A17</strain>
    </source>
</reference>
<evidence type="ECO:0000313" key="2">
    <source>
        <dbReference type="EnsemblPlants" id="KEH20359"/>
    </source>
</evidence>
<organism evidence="1 3">
    <name type="scientific">Medicago truncatula</name>
    <name type="common">Barrel medic</name>
    <name type="synonym">Medicago tribuloides</name>
    <dbReference type="NCBI Taxonomy" id="3880"/>
    <lineage>
        <taxon>Eukaryota</taxon>
        <taxon>Viridiplantae</taxon>
        <taxon>Streptophyta</taxon>
        <taxon>Embryophyta</taxon>
        <taxon>Tracheophyta</taxon>
        <taxon>Spermatophyta</taxon>
        <taxon>Magnoliopsida</taxon>
        <taxon>eudicotyledons</taxon>
        <taxon>Gunneridae</taxon>
        <taxon>Pentapetalae</taxon>
        <taxon>rosids</taxon>
        <taxon>fabids</taxon>
        <taxon>Fabales</taxon>
        <taxon>Fabaceae</taxon>
        <taxon>Papilionoideae</taxon>
        <taxon>50 kb inversion clade</taxon>
        <taxon>NPAAA clade</taxon>
        <taxon>Hologalegina</taxon>
        <taxon>IRL clade</taxon>
        <taxon>Trifolieae</taxon>
        <taxon>Medicago</taxon>
    </lineage>
</organism>
<evidence type="ECO:0000313" key="1">
    <source>
        <dbReference type="EMBL" id="KEH20359.1"/>
    </source>
</evidence>
<reference evidence="2" key="3">
    <citation type="submission" date="2015-04" db="UniProtKB">
        <authorList>
            <consortium name="EnsemblPlants"/>
        </authorList>
    </citation>
    <scope>IDENTIFICATION</scope>
    <source>
        <strain evidence="2">cv. Jemalong A17</strain>
    </source>
</reference>
<dbReference type="HOGENOM" id="CLU_2213877_0_0_1"/>
<accession>A0A072TSB3</accession>
<evidence type="ECO:0000313" key="3">
    <source>
        <dbReference type="Proteomes" id="UP000002051"/>
    </source>
</evidence>
<proteinExistence type="predicted"/>
<dbReference type="Proteomes" id="UP000002051">
    <property type="component" value="Chromosome 8"/>
</dbReference>
<dbReference type="AlphaFoldDB" id="A0A072TSB3"/>
<dbReference type="EMBL" id="CM001224">
    <property type="protein sequence ID" value="KEH20359.1"/>
    <property type="molecule type" value="Genomic_DNA"/>
</dbReference>
<gene>
    <name evidence="1" type="ordered locus">MTR_8g073875</name>
</gene>
<sequence length="107" mass="11849">MAMKCGGKGEGFLGVCLEWAPLCRRCLVVNVYSKCDLLGKQRLWENLVVLRNFYGYWSVGVGVRGVGEILGDFFSLGPFERYVRPLSFGVEGGCHQLGSEAVTNMSY</sequence>
<keyword evidence="3" id="KW-1185">Reference proteome</keyword>
<protein>
    <submittedName>
        <fullName evidence="1 2">Uncharacterized protein</fullName>
    </submittedName>
</protein>
<reference evidence="1 3" key="1">
    <citation type="journal article" date="2011" name="Nature">
        <title>The Medicago genome provides insight into the evolution of rhizobial symbioses.</title>
        <authorList>
            <person name="Young N.D."/>
            <person name="Debelle F."/>
            <person name="Oldroyd G.E."/>
            <person name="Geurts R."/>
            <person name="Cannon S.B."/>
            <person name="Udvardi M.K."/>
            <person name="Benedito V.A."/>
            <person name="Mayer K.F."/>
            <person name="Gouzy J."/>
            <person name="Schoof H."/>
            <person name="Van de Peer Y."/>
            <person name="Proost S."/>
            <person name="Cook D.R."/>
            <person name="Meyers B.C."/>
            <person name="Spannagl M."/>
            <person name="Cheung F."/>
            <person name="De Mita S."/>
            <person name="Krishnakumar V."/>
            <person name="Gundlach H."/>
            <person name="Zhou S."/>
            <person name="Mudge J."/>
            <person name="Bharti A.K."/>
            <person name="Murray J.D."/>
            <person name="Naoumkina M.A."/>
            <person name="Rosen B."/>
            <person name="Silverstein K.A."/>
            <person name="Tang H."/>
            <person name="Rombauts S."/>
            <person name="Zhao P.X."/>
            <person name="Zhou P."/>
            <person name="Barbe V."/>
            <person name="Bardou P."/>
            <person name="Bechner M."/>
            <person name="Bellec A."/>
            <person name="Berger A."/>
            <person name="Berges H."/>
            <person name="Bidwell S."/>
            <person name="Bisseling T."/>
            <person name="Choisne N."/>
            <person name="Couloux A."/>
            <person name="Denny R."/>
            <person name="Deshpande S."/>
            <person name="Dai X."/>
            <person name="Doyle J.J."/>
            <person name="Dudez A.M."/>
            <person name="Farmer A.D."/>
            <person name="Fouteau S."/>
            <person name="Franken C."/>
            <person name="Gibelin C."/>
            <person name="Gish J."/>
            <person name="Goldstein S."/>
            <person name="Gonzalez A.J."/>
            <person name="Green P.J."/>
            <person name="Hallab A."/>
            <person name="Hartog M."/>
            <person name="Hua A."/>
            <person name="Humphray S.J."/>
            <person name="Jeong D.H."/>
            <person name="Jing Y."/>
            <person name="Jocker A."/>
            <person name="Kenton S.M."/>
            <person name="Kim D.J."/>
            <person name="Klee K."/>
            <person name="Lai H."/>
            <person name="Lang C."/>
            <person name="Lin S."/>
            <person name="Macmil S.L."/>
            <person name="Magdelenat G."/>
            <person name="Matthews L."/>
            <person name="McCorrison J."/>
            <person name="Monaghan E.L."/>
            <person name="Mun J.H."/>
            <person name="Najar F.Z."/>
            <person name="Nicholson C."/>
            <person name="Noirot C."/>
            <person name="O'Bleness M."/>
            <person name="Paule C.R."/>
            <person name="Poulain J."/>
            <person name="Prion F."/>
            <person name="Qin B."/>
            <person name="Qu C."/>
            <person name="Retzel E.F."/>
            <person name="Riddle C."/>
            <person name="Sallet E."/>
            <person name="Samain S."/>
            <person name="Samson N."/>
            <person name="Sanders I."/>
            <person name="Saurat O."/>
            <person name="Scarpelli C."/>
            <person name="Schiex T."/>
            <person name="Segurens B."/>
            <person name="Severin A.J."/>
            <person name="Sherrier D.J."/>
            <person name="Shi R."/>
            <person name="Sims S."/>
            <person name="Singer S.R."/>
            <person name="Sinharoy S."/>
            <person name="Sterck L."/>
            <person name="Viollet A."/>
            <person name="Wang B.B."/>
            <person name="Wang K."/>
            <person name="Wang M."/>
            <person name="Wang X."/>
            <person name="Warfsmann J."/>
            <person name="Weissenbach J."/>
            <person name="White D.D."/>
            <person name="White J.D."/>
            <person name="Wiley G.B."/>
            <person name="Wincker P."/>
            <person name="Xing Y."/>
            <person name="Yang L."/>
            <person name="Yao Z."/>
            <person name="Ying F."/>
            <person name="Zhai J."/>
            <person name="Zhou L."/>
            <person name="Zuber A."/>
            <person name="Denarie J."/>
            <person name="Dixon R.A."/>
            <person name="May G.D."/>
            <person name="Schwartz D.C."/>
            <person name="Rogers J."/>
            <person name="Quetier F."/>
            <person name="Town C.D."/>
            <person name="Roe B.A."/>
        </authorList>
    </citation>
    <scope>NUCLEOTIDE SEQUENCE [LARGE SCALE GENOMIC DNA]</scope>
    <source>
        <strain evidence="1">A17</strain>
        <strain evidence="2 3">cv. Jemalong A17</strain>
    </source>
</reference>